<evidence type="ECO:0000256" key="6">
    <source>
        <dbReference type="ARBA" id="ARBA00022701"/>
    </source>
</evidence>
<evidence type="ECO:0000256" key="4">
    <source>
        <dbReference type="ARBA" id="ARBA00013508"/>
    </source>
</evidence>
<reference evidence="11 12" key="1">
    <citation type="journal article" date="2018" name="Nat. Ecol. Evol.">
        <title>Shark genomes provide insights into elasmobranch evolution and the origin of vertebrates.</title>
        <authorList>
            <person name="Hara Y"/>
            <person name="Yamaguchi K"/>
            <person name="Onimaru K"/>
            <person name="Kadota M"/>
            <person name="Koyanagi M"/>
            <person name="Keeley SD"/>
            <person name="Tatsumi K"/>
            <person name="Tanaka K"/>
            <person name="Motone F"/>
            <person name="Kageyama Y"/>
            <person name="Nozu R"/>
            <person name="Adachi N"/>
            <person name="Nishimura O"/>
            <person name="Nakagawa R"/>
            <person name="Tanegashima C"/>
            <person name="Kiyatake I"/>
            <person name="Matsumoto R"/>
            <person name="Murakumo K"/>
            <person name="Nishida K"/>
            <person name="Terakita A"/>
            <person name="Kuratani S"/>
            <person name="Sato K"/>
            <person name="Hyodo S Kuraku.S."/>
        </authorList>
    </citation>
    <scope>NUCLEOTIDE SEQUENCE [LARGE SCALE GENOMIC DNA]</scope>
</reference>
<comment type="subcellular location">
    <subcellularLocation>
        <location evidence="1">Cytoplasm</location>
        <location evidence="1">Cytoskeleton</location>
        <location evidence="1">Microtubule organizing center</location>
        <location evidence="1">Centrosome</location>
        <location evidence="1">Centriole</location>
    </subcellularLocation>
    <subcellularLocation>
        <location evidence="2">Nucleus</location>
    </subcellularLocation>
</comment>
<feature type="region of interest" description="Disordered" evidence="10">
    <location>
        <begin position="270"/>
        <end position="291"/>
    </location>
</feature>
<feature type="compositionally biased region" description="Basic and acidic residues" evidence="10">
    <location>
        <begin position="145"/>
        <end position="173"/>
    </location>
</feature>
<dbReference type="GO" id="GO:0005634">
    <property type="term" value="C:nucleus"/>
    <property type="evidence" value="ECO:0007669"/>
    <property type="project" value="UniProtKB-SubCell"/>
</dbReference>
<evidence type="ECO:0000313" key="12">
    <source>
        <dbReference type="Proteomes" id="UP000288216"/>
    </source>
</evidence>
<gene>
    <name evidence="11" type="ORF">scyTo_0008521</name>
</gene>
<dbReference type="OMA" id="YQRQFAW"/>
<comment type="function">
    <text evidence="9">Microtubule-binding protein that negatively regulates centriole duplication. Binds to and stabilizes microtubules.</text>
</comment>
<dbReference type="OrthoDB" id="9999940at2759"/>
<evidence type="ECO:0000256" key="8">
    <source>
        <dbReference type="ARBA" id="ARBA00023242"/>
    </source>
</evidence>
<dbReference type="GO" id="GO:0005814">
    <property type="term" value="C:centriole"/>
    <property type="evidence" value="ECO:0007669"/>
    <property type="project" value="UniProtKB-SubCell"/>
</dbReference>
<keyword evidence="12" id="KW-1185">Reference proteome</keyword>
<evidence type="ECO:0000256" key="9">
    <source>
        <dbReference type="ARBA" id="ARBA00045771"/>
    </source>
</evidence>
<keyword evidence="5" id="KW-0963">Cytoplasm</keyword>
<sequence length="738" mass="83189">MTPPQFKGLSEYKRNFKWNDSKRSRSCSPLSKQKVPWAGLPSEQLGNTREPNFISKKRVLFHAPQVSQSFHWDWNSDSGSKSHEPIPKVSELVKSQSSAFNKRVTEKAPDNQEEPKTPNAPRKPKVARSQSADCHLHSAFEPSLAEDKQLTTDAQKEKEDNTCYRKEGADKAVRNGVSYSLQKKAGLNPVPRKSLGRSSEYQRQFAWKSQWDNSPLLAAEQIIHTRNKHVPSFKLGKMLRETEYSSQFKGMQQPKGPRLRKNFEALAFEQEDRSPLKSTGSTSKDQRGDAEEQLFQDQQLLNQQNLHQSVSSRKGLRNVKSEYKTNFRPPCQYDYKRRTFRSEGVKELREKAEAYKRRALGTHFSRDHLIQILSEQNRLWEASSTSDTEESVSDNVEALDLARAKETPNICTERREMYSGEAQNATSPQKATAKYNDARENAVPHVPTLPVSRRLAWTDEEEKPCRTELPEGDQDQNYETQKEVEVEGNVEAVVEREPAPVNIQDAATIKSESNEQFELGSDAGGRVPTPTLKTTGGTQRTHHDLTTPAVGGAVLISPCKVRSPSPHRRRTQPPLGKPYSPYKYLSESPSKMLRKTESLRQSPAAGVKTSDPIPLREEYGPANFNNPSPEKTEPSILASMKSHPFFNPKSSSVIASPSWSCPHRIQGTLRHPEFQHNGNIGGLRTSLLRTQSTDLAAADNEDDRMSQISARSAASSSLASQVLERAQKRRDHFWGKNP</sequence>
<feature type="region of interest" description="Disordered" evidence="10">
    <location>
        <begin position="450"/>
        <end position="476"/>
    </location>
</feature>
<dbReference type="EMBL" id="BFAA01003285">
    <property type="protein sequence ID" value="GCB70207.1"/>
    <property type="molecule type" value="Genomic_DNA"/>
</dbReference>
<dbReference type="InterPro" id="IPR029136">
    <property type="entry name" value="MDM1"/>
</dbReference>
<dbReference type="PANTHER" id="PTHR32078:SF1">
    <property type="entry name" value="NUCLEAR PROTEIN MDM1"/>
    <property type="match status" value="1"/>
</dbReference>
<evidence type="ECO:0000313" key="11">
    <source>
        <dbReference type="EMBL" id="GCB70207.1"/>
    </source>
</evidence>
<dbReference type="GO" id="GO:0008017">
    <property type="term" value="F:microtubule binding"/>
    <property type="evidence" value="ECO:0007669"/>
    <property type="project" value="InterPro"/>
</dbReference>
<feature type="region of interest" description="Disordered" evidence="10">
    <location>
        <begin position="518"/>
        <end position="545"/>
    </location>
</feature>
<evidence type="ECO:0000256" key="10">
    <source>
        <dbReference type="SAM" id="MobiDB-lite"/>
    </source>
</evidence>
<feature type="region of interest" description="Disordered" evidence="10">
    <location>
        <begin position="71"/>
        <end position="201"/>
    </location>
</feature>
<dbReference type="PANTHER" id="PTHR32078">
    <property type="entry name" value="NUCLEAR PROTEIN MDM1"/>
    <property type="match status" value="1"/>
</dbReference>
<accession>A0A401PAR5</accession>
<feature type="region of interest" description="Disordered" evidence="10">
    <location>
        <begin position="559"/>
        <end position="632"/>
    </location>
</feature>
<feature type="compositionally biased region" description="Low complexity" evidence="10">
    <location>
        <begin position="706"/>
        <end position="720"/>
    </location>
</feature>
<dbReference type="STRING" id="75743.A0A401PAR5"/>
<proteinExistence type="inferred from homology"/>
<keyword evidence="7" id="KW-0206">Cytoskeleton</keyword>
<name>A0A401PAR5_SCYTO</name>
<evidence type="ECO:0000256" key="3">
    <source>
        <dbReference type="ARBA" id="ARBA00010494"/>
    </source>
</evidence>
<comment type="caution">
    <text evidence="11">The sequence shown here is derived from an EMBL/GenBank/DDBJ whole genome shotgun (WGS) entry which is preliminary data.</text>
</comment>
<evidence type="ECO:0000256" key="7">
    <source>
        <dbReference type="ARBA" id="ARBA00023212"/>
    </source>
</evidence>
<evidence type="ECO:0000256" key="2">
    <source>
        <dbReference type="ARBA" id="ARBA00004123"/>
    </source>
</evidence>
<evidence type="ECO:0000256" key="1">
    <source>
        <dbReference type="ARBA" id="ARBA00004114"/>
    </source>
</evidence>
<protein>
    <recommendedName>
        <fullName evidence="4">Nuclear protein MDM1</fullName>
    </recommendedName>
</protein>
<comment type="similarity">
    <text evidence="3">Belongs to the MDM1 family.</text>
</comment>
<feature type="region of interest" description="Disordered" evidence="10">
    <location>
        <begin position="20"/>
        <end position="49"/>
    </location>
</feature>
<feature type="region of interest" description="Disordered" evidence="10">
    <location>
        <begin position="698"/>
        <end position="738"/>
    </location>
</feature>
<feature type="compositionally biased region" description="Basic and acidic residues" evidence="10">
    <location>
        <begin position="103"/>
        <end position="116"/>
    </location>
</feature>
<dbReference type="Proteomes" id="UP000288216">
    <property type="component" value="Unassembled WGS sequence"/>
</dbReference>
<keyword evidence="6" id="KW-0493">Microtubule</keyword>
<keyword evidence="8" id="KW-0539">Nucleus</keyword>
<organism evidence="11 12">
    <name type="scientific">Scyliorhinus torazame</name>
    <name type="common">Cloudy catshark</name>
    <name type="synonym">Catulus torazame</name>
    <dbReference type="NCBI Taxonomy" id="75743"/>
    <lineage>
        <taxon>Eukaryota</taxon>
        <taxon>Metazoa</taxon>
        <taxon>Chordata</taxon>
        <taxon>Craniata</taxon>
        <taxon>Vertebrata</taxon>
        <taxon>Chondrichthyes</taxon>
        <taxon>Elasmobranchii</taxon>
        <taxon>Galeomorphii</taxon>
        <taxon>Galeoidea</taxon>
        <taxon>Carcharhiniformes</taxon>
        <taxon>Scyliorhinidae</taxon>
        <taxon>Scyliorhinus</taxon>
    </lineage>
</organism>
<dbReference type="GO" id="GO:0046600">
    <property type="term" value="P:negative regulation of centriole replication"/>
    <property type="evidence" value="ECO:0007669"/>
    <property type="project" value="InterPro"/>
</dbReference>
<dbReference type="AlphaFoldDB" id="A0A401PAR5"/>
<evidence type="ECO:0000256" key="5">
    <source>
        <dbReference type="ARBA" id="ARBA00022490"/>
    </source>
</evidence>
<dbReference type="Pfam" id="PF15501">
    <property type="entry name" value="MDM1"/>
    <property type="match status" value="1"/>
</dbReference>
<dbReference type="GO" id="GO:0005874">
    <property type="term" value="C:microtubule"/>
    <property type="evidence" value="ECO:0007669"/>
    <property type="project" value="UniProtKB-KW"/>
</dbReference>